<dbReference type="InterPro" id="IPR027417">
    <property type="entry name" value="P-loop_NTPase"/>
</dbReference>
<accession>A0A917NBF9</accession>
<dbReference type="AlphaFoldDB" id="A0A917NBF9"/>
<dbReference type="GO" id="GO:0000731">
    <property type="term" value="P:DNA synthesis involved in DNA repair"/>
    <property type="evidence" value="ECO:0007669"/>
    <property type="project" value="TreeGrafter"/>
</dbReference>
<name>A0A917NBF9_9GAMM</name>
<dbReference type="PIRSF" id="PIRSF029347">
    <property type="entry name" value="RecF"/>
    <property type="match status" value="1"/>
</dbReference>
<protein>
    <recommendedName>
        <fullName evidence="1">ATPase AAA-type core domain-containing protein</fullName>
    </recommendedName>
</protein>
<dbReference type="InterPro" id="IPR014555">
    <property type="entry name" value="RecF-like"/>
</dbReference>
<dbReference type="PANTHER" id="PTHR32182:SF25">
    <property type="entry name" value="SLR1056 PROTEIN"/>
    <property type="match status" value="1"/>
</dbReference>
<feature type="domain" description="ATPase AAA-type core" evidence="1">
    <location>
        <begin position="24"/>
        <end position="337"/>
    </location>
</feature>
<evidence type="ECO:0000313" key="3">
    <source>
        <dbReference type="Proteomes" id="UP000630149"/>
    </source>
</evidence>
<reference evidence="2" key="1">
    <citation type="journal article" date="2014" name="Int. J. Syst. Evol. Microbiol.">
        <title>Complete genome sequence of Corynebacterium casei LMG S-19264T (=DSM 44701T), isolated from a smear-ripened cheese.</title>
        <authorList>
            <consortium name="US DOE Joint Genome Institute (JGI-PGF)"/>
            <person name="Walter F."/>
            <person name="Albersmeier A."/>
            <person name="Kalinowski J."/>
            <person name="Ruckert C."/>
        </authorList>
    </citation>
    <scope>NUCLEOTIDE SEQUENCE</scope>
    <source>
        <strain evidence="2">JCM 13919</strain>
    </source>
</reference>
<keyword evidence="3" id="KW-1185">Reference proteome</keyword>
<dbReference type="GO" id="GO:0006302">
    <property type="term" value="P:double-strand break repair"/>
    <property type="evidence" value="ECO:0007669"/>
    <property type="project" value="TreeGrafter"/>
</dbReference>
<dbReference type="Gene3D" id="3.40.50.300">
    <property type="entry name" value="P-loop containing nucleotide triphosphate hydrolases"/>
    <property type="match status" value="1"/>
</dbReference>
<dbReference type="OrthoDB" id="104167at2"/>
<reference evidence="2" key="2">
    <citation type="submission" date="2020-09" db="EMBL/GenBank/DDBJ databases">
        <authorList>
            <person name="Sun Q."/>
            <person name="Ohkuma M."/>
        </authorList>
    </citation>
    <scope>NUCLEOTIDE SEQUENCE</scope>
    <source>
        <strain evidence="2">JCM 13919</strain>
    </source>
</reference>
<dbReference type="GO" id="GO:0005524">
    <property type="term" value="F:ATP binding"/>
    <property type="evidence" value="ECO:0007669"/>
    <property type="project" value="InterPro"/>
</dbReference>
<dbReference type="GO" id="GO:0016887">
    <property type="term" value="F:ATP hydrolysis activity"/>
    <property type="evidence" value="ECO:0007669"/>
    <property type="project" value="InterPro"/>
</dbReference>
<comment type="caution">
    <text evidence="2">The sequence shown here is derived from an EMBL/GenBank/DDBJ whole genome shotgun (WGS) entry which is preliminary data.</text>
</comment>
<dbReference type="EMBL" id="BMOB01000005">
    <property type="protein sequence ID" value="GGI86148.1"/>
    <property type="molecule type" value="Genomic_DNA"/>
</dbReference>
<organism evidence="2 3">
    <name type="scientific">Legionella impletisoli</name>
    <dbReference type="NCBI Taxonomy" id="343510"/>
    <lineage>
        <taxon>Bacteria</taxon>
        <taxon>Pseudomonadati</taxon>
        <taxon>Pseudomonadota</taxon>
        <taxon>Gammaproteobacteria</taxon>
        <taxon>Legionellales</taxon>
        <taxon>Legionellaceae</taxon>
        <taxon>Legionella</taxon>
    </lineage>
</organism>
<dbReference type="InterPro" id="IPR003959">
    <property type="entry name" value="ATPase_AAA_core"/>
</dbReference>
<dbReference type="FunFam" id="3.40.50.300:FF:002534">
    <property type="entry name" value="Putative RecF protein"/>
    <property type="match status" value="1"/>
</dbReference>
<sequence length="371" mass="41511">MAIKMLSIQGYRSIQNLRLSMDTVNVISGANGCGKSNLYKAVYLLAKAVNGELSKTLALEGGMPSVLWAGNKKQTTQTKASVRLVLSLQTDDLNYEISCGLPKPTLSKFRLDPEVKEEYVWFGDSRRPSNTLIERQGAIAWFTNTDGKRIPYPVSLSHSESVLSQLQDPHLYPELFSLSHEIKKWRFYHHFRTDPESLIRNPQIGIRTEILGNDGYNLAAALQTIMEIGDHELLNEAIDRAFPGSKLLINVDNKTRFEVQMQMPGVLRPLEARELSDGTLRYLCLVAALLSPRPAPLLALNEPEMSLHPELMQPLAELIVSASQYSQIWVTTHSQELATMIEDSSGTKVVNLVRNEAGTQIDGLTPWERLL</sequence>
<dbReference type="Pfam" id="PF13304">
    <property type="entry name" value="AAA_21"/>
    <property type="match status" value="1"/>
</dbReference>
<evidence type="ECO:0000313" key="2">
    <source>
        <dbReference type="EMBL" id="GGI86148.1"/>
    </source>
</evidence>
<dbReference type="PANTHER" id="PTHR32182">
    <property type="entry name" value="DNA REPLICATION AND REPAIR PROTEIN RECF"/>
    <property type="match status" value="1"/>
</dbReference>
<proteinExistence type="predicted"/>
<dbReference type="RefSeq" id="WP_131776759.1">
    <property type="nucleotide sequence ID" value="NZ_BMOB01000005.1"/>
</dbReference>
<gene>
    <name evidence="2" type="ORF">GCM10007966_13460</name>
</gene>
<dbReference type="Proteomes" id="UP000630149">
    <property type="component" value="Unassembled WGS sequence"/>
</dbReference>
<dbReference type="SUPFAM" id="SSF52540">
    <property type="entry name" value="P-loop containing nucleoside triphosphate hydrolases"/>
    <property type="match status" value="1"/>
</dbReference>
<evidence type="ECO:0000259" key="1">
    <source>
        <dbReference type="Pfam" id="PF13304"/>
    </source>
</evidence>